<dbReference type="PANTHER" id="PTHR46481">
    <property type="entry name" value="ZINC FINGER BED DOMAIN-CONTAINING PROTEIN 4"/>
    <property type="match status" value="1"/>
</dbReference>
<keyword evidence="5" id="KW-0805">Transcription regulation</keyword>
<proteinExistence type="predicted"/>
<keyword evidence="3 8" id="KW-0863">Zinc-finger</keyword>
<keyword evidence="6" id="KW-0804">Transcription</keyword>
<evidence type="ECO:0000256" key="1">
    <source>
        <dbReference type="ARBA" id="ARBA00004123"/>
    </source>
</evidence>
<reference evidence="10" key="1">
    <citation type="submission" date="2021-02" db="EMBL/GenBank/DDBJ databases">
        <authorList>
            <person name="Nowell W R."/>
        </authorList>
    </citation>
    <scope>NUCLEOTIDE SEQUENCE</scope>
</reference>
<keyword evidence="7" id="KW-0539">Nucleus</keyword>
<organism evidence="10 14">
    <name type="scientific">Rotaria magnacalcarata</name>
    <dbReference type="NCBI Taxonomy" id="392030"/>
    <lineage>
        <taxon>Eukaryota</taxon>
        <taxon>Metazoa</taxon>
        <taxon>Spiralia</taxon>
        <taxon>Gnathifera</taxon>
        <taxon>Rotifera</taxon>
        <taxon>Eurotatoria</taxon>
        <taxon>Bdelloidea</taxon>
        <taxon>Philodinida</taxon>
        <taxon>Philodinidae</taxon>
        <taxon>Rotaria</taxon>
    </lineage>
</organism>
<dbReference type="Proteomes" id="UP000681720">
    <property type="component" value="Unassembled WGS sequence"/>
</dbReference>
<sequence>MLNSLANNADSCSINTDSSLSSIEYSPPSTNCSLSSMPLSTTNETSLSLNINSSIAPMNSTVIVSSSSSTSSSSLSSSMVASSTMIKTKPSTSPQPKPSRKIVKPKRSLVWRYFNVLQHSVLNVKCLLCASIVIRKSTSTSSLLHHLQIQHSAEYQTLIRSMKSITGTSNATTRLPLTCDRSIFLTKLIADLIIHNFLPLSIVESSHLQTIFQELEPSYIIPQRKYFLKNVLNEMYTELKQSIYNELQLASAVCLTTDIWTSQCNQSYITVTAHIVDLNENKIKHFVLETTEFSGNHAAQRIVERLDEICIEWAIAHKVVCIVSDTCNTMRRTGLDFKKGLIIIQLPMEKYSS</sequence>
<name>A0A815Q1P8_9BILA</name>
<evidence type="ECO:0000256" key="3">
    <source>
        <dbReference type="ARBA" id="ARBA00022771"/>
    </source>
</evidence>
<evidence type="ECO:0000313" key="10">
    <source>
        <dbReference type="EMBL" id="CAF1457372.1"/>
    </source>
</evidence>
<evidence type="ECO:0000259" key="9">
    <source>
        <dbReference type="PROSITE" id="PS50808"/>
    </source>
</evidence>
<dbReference type="EMBL" id="CAJOBH010044155">
    <property type="protein sequence ID" value="CAF4345172.1"/>
    <property type="molecule type" value="Genomic_DNA"/>
</dbReference>
<evidence type="ECO:0000313" key="12">
    <source>
        <dbReference type="EMBL" id="CAF4203223.1"/>
    </source>
</evidence>
<dbReference type="OrthoDB" id="1607513at2759"/>
<dbReference type="Proteomes" id="UP000663834">
    <property type="component" value="Unassembled WGS sequence"/>
</dbReference>
<dbReference type="GO" id="GO:0005634">
    <property type="term" value="C:nucleus"/>
    <property type="evidence" value="ECO:0007669"/>
    <property type="project" value="UniProtKB-SubCell"/>
</dbReference>
<feature type="domain" description="BED-type" evidence="9">
    <location>
        <begin position="105"/>
        <end position="158"/>
    </location>
</feature>
<dbReference type="EMBL" id="CAJNOW010021513">
    <property type="protein sequence ID" value="CAF1684506.1"/>
    <property type="molecule type" value="Genomic_DNA"/>
</dbReference>
<dbReference type="SUPFAM" id="SSF140996">
    <property type="entry name" value="Hermes dimerisation domain"/>
    <property type="match status" value="1"/>
</dbReference>
<dbReference type="Proteomes" id="UP000681967">
    <property type="component" value="Unassembled WGS sequence"/>
</dbReference>
<dbReference type="InterPro" id="IPR052035">
    <property type="entry name" value="ZnF_BED_domain_contain"/>
</dbReference>
<dbReference type="GO" id="GO:0009791">
    <property type="term" value="P:post-embryonic development"/>
    <property type="evidence" value="ECO:0007669"/>
    <property type="project" value="UniProtKB-ARBA"/>
</dbReference>
<evidence type="ECO:0000256" key="6">
    <source>
        <dbReference type="ARBA" id="ARBA00023163"/>
    </source>
</evidence>
<dbReference type="InterPro" id="IPR003656">
    <property type="entry name" value="Znf_BED"/>
</dbReference>
<dbReference type="GO" id="GO:0003677">
    <property type="term" value="F:DNA binding"/>
    <property type="evidence" value="ECO:0007669"/>
    <property type="project" value="InterPro"/>
</dbReference>
<dbReference type="PROSITE" id="PS50808">
    <property type="entry name" value="ZF_BED"/>
    <property type="match status" value="1"/>
</dbReference>
<dbReference type="EMBL" id="CAJOBJ010019273">
    <property type="protein sequence ID" value="CAF4203223.1"/>
    <property type="molecule type" value="Genomic_DNA"/>
</dbReference>
<evidence type="ECO:0000256" key="8">
    <source>
        <dbReference type="PROSITE-ProRule" id="PRU00027"/>
    </source>
</evidence>
<evidence type="ECO:0000313" key="11">
    <source>
        <dbReference type="EMBL" id="CAF1684506.1"/>
    </source>
</evidence>
<dbReference type="EMBL" id="CAJNOV010011686">
    <property type="protein sequence ID" value="CAF1457372.1"/>
    <property type="molecule type" value="Genomic_DNA"/>
</dbReference>
<protein>
    <recommendedName>
        <fullName evidence="9">BED-type domain-containing protein</fullName>
    </recommendedName>
</protein>
<accession>A0A815Q1P8</accession>
<evidence type="ECO:0000256" key="4">
    <source>
        <dbReference type="ARBA" id="ARBA00022833"/>
    </source>
</evidence>
<dbReference type="Proteomes" id="UP000663855">
    <property type="component" value="Unassembled WGS sequence"/>
</dbReference>
<evidence type="ECO:0000313" key="14">
    <source>
        <dbReference type="Proteomes" id="UP000663855"/>
    </source>
</evidence>
<evidence type="ECO:0000256" key="7">
    <source>
        <dbReference type="ARBA" id="ARBA00023242"/>
    </source>
</evidence>
<comment type="caution">
    <text evidence="10">The sequence shown here is derived from an EMBL/GenBank/DDBJ whole genome shotgun (WGS) entry which is preliminary data.</text>
</comment>
<evidence type="ECO:0000313" key="13">
    <source>
        <dbReference type="EMBL" id="CAF4345172.1"/>
    </source>
</evidence>
<dbReference type="PANTHER" id="PTHR46481:SF10">
    <property type="entry name" value="ZINC FINGER BED DOMAIN-CONTAINING PROTEIN 39"/>
    <property type="match status" value="1"/>
</dbReference>
<dbReference type="InterPro" id="IPR036236">
    <property type="entry name" value="Znf_C2H2_sf"/>
</dbReference>
<dbReference type="AlphaFoldDB" id="A0A815Q1P8"/>
<evidence type="ECO:0000256" key="2">
    <source>
        <dbReference type="ARBA" id="ARBA00022723"/>
    </source>
</evidence>
<keyword evidence="4" id="KW-0862">Zinc</keyword>
<evidence type="ECO:0000256" key="5">
    <source>
        <dbReference type="ARBA" id="ARBA00023015"/>
    </source>
</evidence>
<dbReference type="Pfam" id="PF02892">
    <property type="entry name" value="zf-BED"/>
    <property type="match status" value="1"/>
</dbReference>
<dbReference type="GO" id="GO:0008270">
    <property type="term" value="F:zinc ion binding"/>
    <property type="evidence" value="ECO:0007669"/>
    <property type="project" value="UniProtKB-KW"/>
</dbReference>
<dbReference type="SUPFAM" id="SSF53098">
    <property type="entry name" value="Ribonuclease H-like"/>
    <property type="match status" value="1"/>
</dbReference>
<keyword evidence="2" id="KW-0479">Metal-binding</keyword>
<dbReference type="SMART" id="SM00614">
    <property type="entry name" value="ZnF_BED"/>
    <property type="match status" value="1"/>
</dbReference>
<dbReference type="SUPFAM" id="SSF57667">
    <property type="entry name" value="beta-beta-alpha zinc fingers"/>
    <property type="match status" value="1"/>
</dbReference>
<gene>
    <name evidence="13" type="ORF">BYL167_LOCUS29267</name>
    <name evidence="10" type="ORF">CJN711_LOCUS24912</name>
    <name evidence="12" type="ORF">GIL414_LOCUS21694</name>
    <name evidence="11" type="ORF">KQP761_LOCUS37971</name>
</gene>
<comment type="subcellular location">
    <subcellularLocation>
        <location evidence="1">Nucleus</location>
    </subcellularLocation>
</comment>
<dbReference type="InterPro" id="IPR012337">
    <property type="entry name" value="RNaseH-like_sf"/>
</dbReference>